<dbReference type="STRING" id="1754190.A0A1Y2BIJ7"/>
<accession>A0A1Y2BIJ7</accession>
<evidence type="ECO:0000313" key="3">
    <source>
        <dbReference type="Proteomes" id="UP000193920"/>
    </source>
</evidence>
<name>A0A1Y2BIJ7_9FUNG</name>
<keyword evidence="3" id="KW-1185">Reference proteome</keyword>
<keyword evidence="1" id="KW-0812">Transmembrane</keyword>
<evidence type="ECO:0000313" key="2">
    <source>
        <dbReference type="EMBL" id="ORY33925.1"/>
    </source>
</evidence>
<dbReference type="Proteomes" id="UP000193920">
    <property type="component" value="Unassembled WGS sequence"/>
</dbReference>
<organism evidence="2 3">
    <name type="scientific">Neocallimastix californiae</name>
    <dbReference type="NCBI Taxonomy" id="1754190"/>
    <lineage>
        <taxon>Eukaryota</taxon>
        <taxon>Fungi</taxon>
        <taxon>Fungi incertae sedis</taxon>
        <taxon>Chytridiomycota</taxon>
        <taxon>Chytridiomycota incertae sedis</taxon>
        <taxon>Neocallimastigomycetes</taxon>
        <taxon>Neocallimastigales</taxon>
        <taxon>Neocallimastigaceae</taxon>
        <taxon>Neocallimastix</taxon>
    </lineage>
</organism>
<feature type="transmembrane region" description="Helical" evidence="1">
    <location>
        <begin position="195"/>
        <end position="214"/>
    </location>
</feature>
<keyword evidence="1" id="KW-1133">Transmembrane helix</keyword>
<protein>
    <submittedName>
        <fullName evidence="2">Uncharacterized protein</fullName>
    </submittedName>
</protein>
<reference evidence="2 3" key="1">
    <citation type="submission" date="2016-08" db="EMBL/GenBank/DDBJ databases">
        <title>A Parts List for Fungal Cellulosomes Revealed by Comparative Genomics.</title>
        <authorList>
            <consortium name="DOE Joint Genome Institute"/>
            <person name="Haitjema C.H."/>
            <person name="Gilmore S.P."/>
            <person name="Henske J.K."/>
            <person name="Solomon K.V."/>
            <person name="De Groot R."/>
            <person name="Kuo A."/>
            <person name="Mondo S.J."/>
            <person name="Salamov A.A."/>
            <person name="Labutti K."/>
            <person name="Zhao Z."/>
            <person name="Chiniquy J."/>
            <person name="Barry K."/>
            <person name="Brewer H.M."/>
            <person name="Purvine S.O."/>
            <person name="Wright A.T."/>
            <person name="Boxma B."/>
            <person name="Van Alen T."/>
            <person name="Hackstein J.H."/>
            <person name="Baker S.E."/>
            <person name="Grigoriev I.V."/>
            <person name="O'Malley M.A."/>
        </authorList>
    </citation>
    <scope>NUCLEOTIDE SEQUENCE [LARGE SCALE GENOMIC DNA]</scope>
    <source>
        <strain evidence="2 3">G1</strain>
    </source>
</reference>
<dbReference type="AlphaFoldDB" id="A0A1Y2BIJ7"/>
<gene>
    <name evidence="2" type="ORF">LY90DRAFT_511959</name>
</gene>
<keyword evidence="1" id="KW-0472">Membrane</keyword>
<evidence type="ECO:0000256" key="1">
    <source>
        <dbReference type="SAM" id="Phobius"/>
    </source>
</evidence>
<comment type="caution">
    <text evidence="2">The sequence shown here is derived from an EMBL/GenBank/DDBJ whole genome shotgun (WGS) entry which is preliminary data.</text>
</comment>
<proteinExistence type="predicted"/>
<sequence length="216" mass="24843">MYYCNLGEDHNCSPIDETGYYITNTGATYYCIHDSEELEATECTKQFCINGQYYYIEETYYRCDSHSNFVPMKSRYCSYDENVVINFPLALIEELPGNVKQAVKDISRHNNSTAVSYHRGKNYLKSISGIFTNCTYNVEESTSMFDLVCINNYVDVDKETDEVKICSIEQLGYVECIENEENPEKCNISSDSKSIIPSIVMIIFFILISVIIIFNL</sequence>
<dbReference type="EMBL" id="MCOG01000158">
    <property type="protein sequence ID" value="ORY33925.1"/>
    <property type="molecule type" value="Genomic_DNA"/>
</dbReference>